<organism evidence="1">
    <name type="scientific">Pithovirus LCPAC201</name>
    <dbReference type="NCBI Taxonomy" id="2506591"/>
    <lineage>
        <taxon>Viruses</taxon>
        <taxon>Pithoviruses</taxon>
    </lineage>
</organism>
<evidence type="ECO:0000313" key="1">
    <source>
        <dbReference type="EMBL" id="QBK90953.1"/>
    </source>
</evidence>
<protein>
    <submittedName>
        <fullName evidence="1">Uncharacterized protein</fullName>
    </submittedName>
</protein>
<name>A0A481Z4Y4_9VIRU</name>
<reference evidence="1" key="1">
    <citation type="journal article" date="2019" name="MBio">
        <title>Virus Genomes from Deep Sea Sediments Expand the Ocean Megavirome and Support Independent Origins of Viral Gigantism.</title>
        <authorList>
            <person name="Backstrom D."/>
            <person name="Yutin N."/>
            <person name="Jorgensen S.L."/>
            <person name="Dharamshi J."/>
            <person name="Homa F."/>
            <person name="Zaremba-Niedwiedzka K."/>
            <person name="Spang A."/>
            <person name="Wolf Y.I."/>
            <person name="Koonin E.V."/>
            <person name="Ettema T.J."/>
        </authorList>
    </citation>
    <scope>NUCLEOTIDE SEQUENCE</scope>
</reference>
<dbReference type="EMBL" id="MK500504">
    <property type="protein sequence ID" value="QBK90953.1"/>
    <property type="molecule type" value="Genomic_DNA"/>
</dbReference>
<gene>
    <name evidence="1" type="ORF">LCPAC201_02540</name>
</gene>
<sequence length="128" mass="15020">MDPIKSKIDHRKLSRNLTATALSYIAVGISTRYQMRAELERLQPELSENKKSQYIAMFVLVEGIIKSQGYETVIRDYIDRRITTSDQMKTDLETTHPEESDKSKHPYFGLFWLAEETIQYRLTKNMDI</sequence>
<accession>A0A481Z4Y4</accession>
<proteinExistence type="predicted"/>